<dbReference type="InterPro" id="IPR013324">
    <property type="entry name" value="RNA_pol_sigma_r3/r4-like"/>
</dbReference>
<keyword evidence="4" id="KW-0804">Transcription</keyword>
<feature type="region of interest" description="Disordered" evidence="5">
    <location>
        <begin position="169"/>
        <end position="199"/>
    </location>
</feature>
<reference evidence="8 9" key="1">
    <citation type="submission" date="2024-09" db="EMBL/GenBank/DDBJ databases">
        <authorList>
            <person name="Lee S.D."/>
        </authorList>
    </citation>
    <scope>NUCLEOTIDE SEQUENCE [LARGE SCALE GENOMIC DNA]</scope>
    <source>
        <strain evidence="8 9">N8-3</strain>
    </source>
</reference>
<dbReference type="Proteomes" id="UP001592531">
    <property type="component" value="Unassembled WGS sequence"/>
</dbReference>
<name>A0ABV6VQ68_9ACTN</name>
<evidence type="ECO:0000313" key="9">
    <source>
        <dbReference type="Proteomes" id="UP001592531"/>
    </source>
</evidence>
<sequence length="199" mass="22193">MAAVALGDRDAFAELYTTVFPLVRAGAVRVMRDRGLAEEVAQEVIAELWTTAERYRPERGSMIGWALLIAHRRAVDRLRQHQAGVRRDLLAASRDHRPAHDSVLEQVEEHLEHQEVRRCLVELSPCRRQSLELAFYQERTHAQAADLLGIPVGTFKSRVRDSLSQLRRQLAEKESPRARPAVSSGGTTPSADTEALGGA</sequence>
<comment type="similarity">
    <text evidence="1">Belongs to the sigma-70 factor family. ECF subfamily.</text>
</comment>
<dbReference type="SUPFAM" id="SSF88659">
    <property type="entry name" value="Sigma3 and sigma4 domains of RNA polymerase sigma factors"/>
    <property type="match status" value="1"/>
</dbReference>
<evidence type="ECO:0000259" key="7">
    <source>
        <dbReference type="Pfam" id="PF08281"/>
    </source>
</evidence>
<dbReference type="PANTHER" id="PTHR43133:SF66">
    <property type="entry name" value="ECF RNA POLYMERASE SIGMA FACTOR SIGK"/>
    <property type="match status" value="1"/>
</dbReference>
<evidence type="ECO:0000256" key="5">
    <source>
        <dbReference type="SAM" id="MobiDB-lite"/>
    </source>
</evidence>
<evidence type="ECO:0000259" key="6">
    <source>
        <dbReference type="Pfam" id="PF04542"/>
    </source>
</evidence>
<evidence type="ECO:0000313" key="8">
    <source>
        <dbReference type="EMBL" id="MFC1415823.1"/>
    </source>
</evidence>
<feature type="domain" description="RNA polymerase sigma factor 70 region 4 type 2" evidence="7">
    <location>
        <begin position="114"/>
        <end position="164"/>
    </location>
</feature>
<dbReference type="InterPro" id="IPR007627">
    <property type="entry name" value="RNA_pol_sigma70_r2"/>
</dbReference>
<dbReference type="Pfam" id="PF08281">
    <property type="entry name" value="Sigma70_r4_2"/>
    <property type="match status" value="1"/>
</dbReference>
<dbReference type="Gene3D" id="1.10.1740.10">
    <property type="match status" value="1"/>
</dbReference>
<accession>A0ABV6VQ68</accession>
<gene>
    <name evidence="8" type="ORF">ACEZDE_04060</name>
</gene>
<dbReference type="EMBL" id="JBHFAB010000002">
    <property type="protein sequence ID" value="MFC1415823.1"/>
    <property type="molecule type" value="Genomic_DNA"/>
</dbReference>
<dbReference type="InterPro" id="IPR013249">
    <property type="entry name" value="RNA_pol_sigma70_r4_t2"/>
</dbReference>
<evidence type="ECO:0000256" key="2">
    <source>
        <dbReference type="ARBA" id="ARBA00023015"/>
    </source>
</evidence>
<comment type="caution">
    <text evidence="8">The sequence shown here is derived from an EMBL/GenBank/DDBJ whole genome shotgun (WGS) entry which is preliminary data.</text>
</comment>
<dbReference type="InterPro" id="IPR036388">
    <property type="entry name" value="WH-like_DNA-bd_sf"/>
</dbReference>
<dbReference type="RefSeq" id="WP_380532182.1">
    <property type="nucleotide sequence ID" value="NZ_JBHFAB010000002.1"/>
</dbReference>
<evidence type="ECO:0000256" key="4">
    <source>
        <dbReference type="ARBA" id="ARBA00023163"/>
    </source>
</evidence>
<dbReference type="SUPFAM" id="SSF88946">
    <property type="entry name" value="Sigma2 domain of RNA polymerase sigma factors"/>
    <property type="match status" value="1"/>
</dbReference>
<evidence type="ECO:0000256" key="3">
    <source>
        <dbReference type="ARBA" id="ARBA00023082"/>
    </source>
</evidence>
<dbReference type="InterPro" id="IPR014284">
    <property type="entry name" value="RNA_pol_sigma-70_dom"/>
</dbReference>
<keyword evidence="2" id="KW-0805">Transcription regulation</keyword>
<evidence type="ECO:0000256" key="1">
    <source>
        <dbReference type="ARBA" id="ARBA00010641"/>
    </source>
</evidence>
<dbReference type="PANTHER" id="PTHR43133">
    <property type="entry name" value="RNA POLYMERASE ECF-TYPE SIGMA FACTO"/>
    <property type="match status" value="1"/>
</dbReference>
<keyword evidence="9" id="KW-1185">Reference proteome</keyword>
<organism evidence="8 9">
    <name type="scientific">Streptacidiphilus cavernicola</name>
    <dbReference type="NCBI Taxonomy" id="3342716"/>
    <lineage>
        <taxon>Bacteria</taxon>
        <taxon>Bacillati</taxon>
        <taxon>Actinomycetota</taxon>
        <taxon>Actinomycetes</taxon>
        <taxon>Kitasatosporales</taxon>
        <taxon>Streptomycetaceae</taxon>
        <taxon>Streptacidiphilus</taxon>
    </lineage>
</organism>
<dbReference type="InterPro" id="IPR013325">
    <property type="entry name" value="RNA_pol_sigma_r2"/>
</dbReference>
<protein>
    <submittedName>
        <fullName evidence="8">Sigma-70 family RNA polymerase sigma factor</fullName>
    </submittedName>
</protein>
<dbReference type="InterPro" id="IPR039425">
    <property type="entry name" value="RNA_pol_sigma-70-like"/>
</dbReference>
<keyword evidence="3" id="KW-0731">Sigma factor</keyword>
<dbReference type="NCBIfam" id="TIGR02937">
    <property type="entry name" value="sigma70-ECF"/>
    <property type="match status" value="1"/>
</dbReference>
<feature type="domain" description="RNA polymerase sigma-70 region 2" evidence="6">
    <location>
        <begin position="15"/>
        <end position="82"/>
    </location>
</feature>
<dbReference type="Gene3D" id="1.10.10.10">
    <property type="entry name" value="Winged helix-like DNA-binding domain superfamily/Winged helix DNA-binding domain"/>
    <property type="match status" value="1"/>
</dbReference>
<dbReference type="Pfam" id="PF04542">
    <property type="entry name" value="Sigma70_r2"/>
    <property type="match status" value="1"/>
</dbReference>
<proteinExistence type="inferred from homology"/>